<comment type="catalytic activity">
    <reaction evidence="6">
        <text>a 2'-deoxycytidine in DNA + S-adenosyl-L-methionine = a 5-methyl-2'-deoxycytidine in DNA + S-adenosyl-L-homocysteine + H(+)</text>
        <dbReference type="Rhea" id="RHEA:13681"/>
        <dbReference type="Rhea" id="RHEA-COMP:11369"/>
        <dbReference type="Rhea" id="RHEA-COMP:11370"/>
        <dbReference type="ChEBI" id="CHEBI:15378"/>
        <dbReference type="ChEBI" id="CHEBI:57856"/>
        <dbReference type="ChEBI" id="CHEBI:59789"/>
        <dbReference type="ChEBI" id="CHEBI:85452"/>
        <dbReference type="ChEBI" id="CHEBI:85454"/>
        <dbReference type="EC" id="2.1.1.37"/>
    </reaction>
</comment>
<dbReference type="Gene3D" id="3.40.50.150">
    <property type="entry name" value="Vaccinia Virus protein VP39"/>
    <property type="match status" value="1"/>
</dbReference>
<dbReference type="InterPro" id="IPR050390">
    <property type="entry name" value="C5-Methyltransferase"/>
</dbReference>
<evidence type="ECO:0000256" key="3">
    <source>
        <dbReference type="ARBA" id="ARBA00022679"/>
    </source>
</evidence>
<feature type="active site" evidence="7">
    <location>
        <position position="75"/>
    </location>
</feature>
<evidence type="ECO:0000256" key="2">
    <source>
        <dbReference type="ARBA" id="ARBA00022603"/>
    </source>
</evidence>
<dbReference type="PANTHER" id="PTHR23068">
    <property type="entry name" value="DNA CYTOSINE-5- -METHYLTRANSFERASE 3-RELATED"/>
    <property type="match status" value="1"/>
</dbReference>
<keyword evidence="5" id="KW-0680">Restriction system</keyword>
<evidence type="ECO:0000256" key="4">
    <source>
        <dbReference type="ARBA" id="ARBA00022691"/>
    </source>
</evidence>
<evidence type="ECO:0000313" key="9">
    <source>
        <dbReference type="Proteomes" id="UP001589645"/>
    </source>
</evidence>
<gene>
    <name evidence="8" type="ORF">ACFFUV_22905</name>
</gene>
<organism evidence="8 9">
    <name type="scientific">Vibrio olivae</name>
    <dbReference type="NCBI Taxonomy" id="1243002"/>
    <lineage>
        <taxon>Bacteria</taxon>
        <taxon>Pseudomonadati</taxon>
        <taxon>Pseudomonadota</taxon>
        <taxon>Gammaproteobacteria</taxon>
        <taxon>Vibrionales</taxon>
        <taxon>Vibrionaceae</taxon>
        <taxon>Vibrio</taxon>
    </lineage>
</organism>
<reference evidence="8 9" key="1">
    <citation type="submission" date="2024-09" db="EMBL/GenBank/DDBJ databases">
        <authorList>
            <person name="Sun Q."/>
            <person name="Mori K."/>
        </authorList>
    </citation>
    <scope>NUCLEOTIDE SEQUENCE [LARGE SCALE GENOMIC DNA]</scope>
    <source>
        <strain evidence="8 9">CECT 8064</strain>
    </source>
</reference>
<dbReference type="GO" id="GO:0032259">
    <property type="term" value="P:methylation"/>
    <property type="evidence" value="ECO:0007669"/>
    <property type="project" value="UniProtKB-KW"/>
</dbReference>
<dbReference type="InterPro" id="IPR029063">
    <property type="entry name" value="SAM-dependent_MTases_sf"/>
</dbReference>
<dbReference type="GO" id="GO:0003886">
    <property type="term" value="F:DNA (cytosine-5-)-methyltransferase activity"/>
    <property type="evidence" value="ECO:0007669"/>
    <property type="project" value="UniProtKB-EC"/>
</dbReference>
<proteinExistence type="inferred from homology"/>
<comment type="similarity">
    <text evidence="7">Belongs to the class I-like SAM-binding methyltransferase superfamily. C5-methyltransferase family.</text>
</comment>
<dbReference type="RefSeq" id="WP_390198104.1">
    <property type="nucleotide sequence ID" value="NZ_JBHMEP010000022.1"/>
</dbReference>
<dbReference type="EMBL" id="JBHMEP010000022">
    <property type="protein sequence ID" value="MFB9137802.1"/>
    <property type="molecule type" value="Genomic_DNA"/>
</dbReference>
<keyword evidence="9" id="KW-1185">Reference proteome</keyword>
<keyword evidence="4 7" id="KW-0949">S-adenosyl-L-methionine</keyword>
<keyword evidence="2 7" id="KW-0489">Methyltransferase</keyword>
<dbReference type="Proteomes" id="UP001589645">
    <property type="component" value="Unassembled WGS sequence"/>
</dbReference>
<dbReference type="PANTHER" id="PTHR23068:SF25">
    <property type="entry name" value="DNA (CYTOSINE-5)-METHYLTRANSFERASE DRM2"/>
    <property type="match status" value="1"/>
</dbReference>
<evidence type="ECO:0000256" key="7">
    <source>
        <dbReference type="PROSITE-ProRule" id="PRU01016"/>
    </source>
</evidence>
<evidence type="ECO:0000256" key="6">
    <source>
        <dbReference type="ARBA" id="ARBA00047422"/>
    </source>
</evidence>
<accession>A0ABV5HVQ9</accession>
<dbReference type="Pfam" id="PF00145">
    <property type="entry name" value="DNA_methylase"/>
    <property type="match status" value="1"/>
</dbReference>
<protein>
    <recommendedName>
        <fullName evidence="1">DNA (cytosine-5-)-methyltransferase</fullName>
        <ecNumber evidence="1">2.1.1.37</ecNumber>
    </recommendedName>
</protein>
<evidence type="ECO:0000313" key="8">
    <source>
        <dbReference type="EMBL" id="MFB9137802.1"/>
    </source>
</evidence>
<sequence>MKVLSLFDGISCGYLALRRAGIPIDTYYASEIDKTCIKVSQKHFPNIIQLGDVNNWRTWDIPWKDIDLVMGGFCCQSFSSSGKGKGFMDARGRLFFCFSDIVKHLRKETKGKVLFLGENVRMRDEHRRVITEELGVEPVEIDSALVSAQTRHRLYWCNWPVEMPKDKHISLDDILEHDKGWNPGAIRGIYIGVIVGRRIGEDGHRKDYDKNVKITQCLEVRKDKNTTSIKKSNCLTTVMKDNVISSLPPGRYPNAFDMKDKFRYLTPVEMCRLQTLPDDYLDGIAPNTAMSLAGNGWTVDVIAHLPRSIERKQINDIVKEFRKITDKLMFGSSETGTNVTCDKHEQNEAIRKSQNS</sequence>
<keyword evidence="3 7" id="KW-0808">Transferase</keyword>
<name>A0ABV5HVQ9_9VIBR</name>
<evidence type="ECO:0000256" key="5">
    <source>
        <dbReference type="ARBA" id="ARBA00022747"/>
    </source>
</evidence>
<comment type="caution">
    <text evidence="8">The sequence shown here is derived from an EMBL/GenBank/DDBJ whole genome shotgun (WGS) entry which is preliminary data.</text>
</comment>
<dbReference type="PROSITE" id="PS51679">
    <property type="entry name" value="SAM_MT_C5"/>
    <property type="match status" value="1"/>
</dbReference>
<dbReference type="SUPFAM" id="SSF53335">
    <property type="entry name" value="S-adenosyl-L-methionine-dependent methyltransferases"/>
    <property type="match status" value="1"/>
</dbReference>
<evidence type="ECO:0000256" key="1">
    <source>
        <dbReference type="ARBA" id="ARBA00011975"/>
    </source>
</evidence>
<dbReference type="InterPro" id="IPR001525">
    <property type="entry name" value="C5_MeTfrase"/>
</dbReference>
<dbReference type="EC" id="2.1.1.37" evidence="1"/>